<evidence type="ECO:0000313" key="2">
    <source>
        <dbReference type="EMBL" id="ABW25827.1"/>
    </source>
</evidence>
<dbReference type="Proteomes" id="UP000000268">
    <property type="component" value="Chromosome"/>
</dbReference>
<feature type="transmembrane region" description="Helical" evidence="1">
    <location>
        <begin position="14"/>
        <end position="34"/>
    </location>
</feature>
<organism evidence="2 3">
    <name type="scientific">Acaryochloris marina (strain MBIC 11017)</name>
    <dbReference type="NCBI Taxonomy" id="329726"/>
    <lineage>
        <taxon>Bacteria</taxon>
        <taxon>Bacillati</taxon>
        <taxon>Cyanobacteriota</taxon>
        <taxon>Cyanophyceae</taxon>
        <taxon>Acaryochloridales</taxon>
        <taxon>Acaryochloridaceae</taxon>
        <taxon>Acaryochloris</taxon>
    </lineage>
</organism>
<proteinExistence type="predicted"/>
<keyword evidence="1" id="KW-0472">Membrane</keyword>
<dbReference type="EMBL" id="CP000828">
    <property type="protein sequence ID" value="ABW25827.1"/>
    <property type="molecule type" value="Genomic_DNA"/>
</dbReference>
<keyword evidence="3" id="KW-1185">Reference proteome</keyword>
<dbReference type="STRING" id="329726.AM1_0783"/>
<dbReference type="HOGENOM" id="CLU_3245581_0_0_3"/>
<evidence type="ECO:0000313" key="3">
    <source>
        <dbReference type="Proteomes" id="UP000000268"/>
    </source>
</evidence>
<name>B0CFE0_ACAM1</name>
<evidence type="ECO:0000256" key="1">
    <source>
        <dbReference type="SAM" id="Phobius"/>
    </source>
</evidence>
<keyword evidence="1" id="KW-0812">Transmembrane</keyword>
<keyword evidence="1" id="KW-1133">Transmembrane helix</keyword>
<gene>
    <name evidence="2" type="ordered locus">AM1_0783</name>
</gene>
<reference evidence="2 3" key="1">
    <citation type="journal article" date="2008" name="Proc. Natl. Acad. Sci. U.S.A.">
        <title>Niche adaptation and genome expansion in the chlorophyll d-producing cyanobacterium Acaryochloris marina.</title>
        <authorList>
            <person name="Swingley W.D."/>
            <person name="Chen M."/>
            <person name="Cheung P.C."/>
            <person name="Conrad A.L."/>
            <person name="Dejesa L.C."/>
            <person name="Hao J."/>
            <person name="Honchak B.M."/>
            <person name="Karbach L.E."/>
            <person name="Kurdoglu A."/>
            <person name="Lahiri S."/>
            <person name="Mastrian S.D."/>
            <person name="Miyashita H."/>
            <person name="Page L."/>
            <person name="Ramakrishna P."/>
            <person name="Satoh S."/>
            <person name="Sattley W.M."/>
            <person name="Shimada Y."/>
            <person name="Taylor H.L."/>
            <person name="Tomo T."/>
            <person name="Tsuchiya T."/>
            <person name="Wang Z.T."/>
            <person name="Raymond J."/>
            <person name="Mimuro M."/>
            <person name="Blankenship R.E."/>
            <person name="Touchman J.W."/>
        </authorList>
    </citation>
    <scope>NUCLEOTIDE SEQUENCE [LARGE SCALE GENOMIC DNA]</scope>
    <source>
        <strain evidence="3">MBIC 11017</strain>
    </source>
</reference>
<protein>
    <submittedName>
        <fullName evidence="2">Uncharacterized protein</fullName>
    </submittedName>
</protein>
<accession>B0CFE0</accession>
<dbReference type="KEGG" id="amr:AM1_0783"/>
<sequence>MCALGSLIAVANPLLFILGIMGGMLGALMVMDFIDTHWLHKW</sequence>
<dbReference type="AlphaFoldDB" id="B0CFE0"/>